<sequence length="468" mass="54245">MKERMQKISTLSDNCRQKDRTESESYAGVQTFIGITENHLVEAQFTKDALLERIVSPANMNRAYKQVVANGGCGGVDKMETEDLLPYLKLHKDELINSLLDGSYRPNPVRRVEIPKDGGKKRQLGIPTVIDRLIQQSISQVLSPLYERQFSDNSFGFRPKRSAHQALRRAQSHINSGHKYCVDLDLEKFFDTVNHSKLIEILSRTVKDGRVISLVHKYLLSGAMVAGHYESRVQGTVQGGPLSPLLSNVMLHELDTELESRGHKFVRYADDCMIFCKSKRSALRVKKSISAFIEKHLFLKVNQDKTSVGYVRGMKFLGYSFYVKNGECRLSVHPKSYLKLKVRLKELTGRSNGMGYEQRKSKLHLFIRSWIEYFQLADMQSYLKRIDEWLRRRIRMCIWKYWKKVKTRFANLQKCGISKFYAWQHANTRLGYWCIAGSRILTSAMDNDKLKLVGYPTLMEYYSKLHRK</sequence>
<dbReference type="InterPro" id="IPR000477">
    <property type="entry name" value="RT_dom"/>
</dbReference>
<feature type="region of interest" description="Disordered" evidence="10">
    <location>
        <begin position="1"/>
        <end position="22"/>
    </location>
</feature>
<dbReference type="PANTHER" id="PTHR34047:SF8">
    <property type="entry name" value="PROTEIN YKFC"/>
    <property type="match status" value="1"/>
</dbReference>
<dbReference type="InterPro" id="IPR051083">
    <property type="entry name" value="GrpII_Intron_Splice-Mob/Def"/>
</dbReference>
<evidence type="ECO:0000256" key="8">
    <source>
        <dbReference type="ARBA" id="ARBA00034120"/>
    </source>
</evidence>
<organism evidence="12 13">
    <name type="scientific">Bacteroides intestinalis</name>
    <dbReference type="NCBI Taxonomy" id="329854"/>
    <lineage>
        <taxon>Bacteria</taxon>
        <taxon>Pseudomonadati</taxon>
        <taxon>Bacteroidota</taxon>
        <taxon>Bacteroidia</taxon>
        <taxon>Bacteroidales</taxon>
        <taxon>Bacteroidaceae</taxon>
        <taxon>Bacteroides</taxon>
    </lineage>
</organism>
<dbReference type="GO" id="GO:0046872">
    <property type="term" value="F:metal ion binding"/>
    <property type="evidence" value="ECO:0007669"/>
    <property type="project" value="UniProtKB-KW"/>
</dbReference>
<dbReference type="AlphaFoldDB" id="A0AAQ0RPU5"/>
<reference evidence="12 13" key="1">
    <citation type="submission" date="2018-08" db="EMBL/GenBank/DDBJ databases">
        <title>A genome reference for cultivated species of the human gut microbiota.</title>
        <authorList>
            <person name="Zou Y."/>
            <person name="Xue W."/>
            <person name="Luo G."/>
        </authorList>
    </citation>
    <scope>NUCLEOTIDE SEQUENCE [LARGE SCALE GENOMIC DNA]</scope>
    <source>
        <strain evidence="12 13">AF19-10AC</strain>
    </source>
</reference>
<dbReference type="GO" id="GO:0003964">
    <property type="term" value="F:RNA-directed DNA polymerase activity"/>
    <property type="evidence" value="ECO:0007669"/>
    <property type="project" value="UniProtKB-KW"/>
</dbReference>
<evidence type="ECO:0000256" key="6">
    <source>
        <dbReference type="ARBA" id="ARBA00022918"/>
    </source>
</evidence>
<evidence type="ECO:0000256" key="1">
    <source>
        <dbReference type="ARBA" id="ARBA00012493"/>
    </source>
</evidence>
<keyword evidence="2 12" id="KW-0808">Transferase</keyword>
<evidence type="ECO:0000256" key="3">
    <source>
        <dbReference type="ARBA" id="ARBA00022695"/>
    </source>
</evidence>
<dbReference type="EC" id="2.7.7.49" evidence="1"/>
<keyword evidence="6 12" id="KW-0695">RNA-directed DNA polymerase</keyword>
<evidence type="ECO:0000256" key="2">
    <source>
        <dbReference type="ARBA" id="ARBA00022679"/>
    </source>
</evidence>
<keyword evidence="4" id="KW-0479">Metal-binding</keyword>
<dbReference type="InterPro" id="IPR030931">
    <property type="entry name" value="Group_II_RT_mat"/>
</dbReference>
<dbReference type="Pfam" id="PF08388">
    <property type="entry name" value="GIIM"/>
    <property type="match status" value="1"/>
</dbReference>
<keyword evidence="5" id="KW-0460">Magnesium</keyword>
<dbReference type="RefSeq" id="WP_118449050.1">
    <property type="nucleotide sequence ID" value="NZ_QRWT01000076.1"/>
</dbReference>
<comment type="catalytic activity">
    <reaction evidence="9">
        <text>DNA(n) + a 2'-deoxyribonucleoside 5'-triphosphate = DNA(n+1) + diphosphate</text>
        <dbReference type="Rhea" id="RHEA:22508"/>
        <dbReference type="Rhea" id="RHEA-COMP:17339"/>
        <dbReference type="Rhea" id="RHEA-COMP:17340"/>
        <dbReference type="ChEBI" id="CHEBI:33019"/>
        <dbReference type="ChEBI" id="CHEBI:61560"/>
        <dbReference type="ChEBI" id="CHEBI:173112"/>
        <dbReference type="EC" id="2.7.7.49"/>
    </reaction>
</comment>
<comment type="caution">
    <text evidence="12">The sequence shown here is derived from an EMBL/GenBank/DDBJ whole genome shotgun (WGS) entry which is preliminary data.</text>
</comment>
<dbReference type="GO" id="GO:0051607">
    <property type="term" value="P:defense response to virus"/>
    <property type="evidence" value="ECO:0007669"/>
    <property type="project" value="UniProtKB-KW"/>
</dbReference>
<dbReference type="CDD" id="cd01651">
    <property type="entry name" value="RT_G2_intron"/>
    <property type="match status" value="1"/>
</dbReference>
<comment type="similarity">
    <text evidence="8">Belongs to the bacterial reverse transcriptase family.</text>
</comment>
<proteinExistence type="inferred from homology"/>
<evidence type="ECO:0000256" key="5">
    <source>
        <dbReference type="ARBA" id="ARBA00022842"/>
    </source>
</evidence>
<evidence type="ECO:0000313" key="13">
    <source>
        <dbReference type="Proteomes" id="UP000284772"/>
    </source>
</evidence>
<protein>
    <recommendedName>
        <fullName evidence="1">RNA-directed DNA polymerase</fullName>
        <ecNumber evidence="1">2.7.7.49</ecNumber>
    </recommendedName>
</protein>
<evidence type="ECO:0000256" key="4">
    <source>
        <dbReference type="ARBA" id="ARBA00022723"/>
    </source>
</evidence>
<dbReference type="PANTHER" id="PTHR34047">
    <property type="entry name" value="NUCLEAR INTRON MATURASE 1, MITOCHONDRIAL-RELATED"/>
    <property type="match status" value="1"/>
</dbReference>
<evidence type="ECO:0000256" key="9">
    <source>
        <dbReference type="ARBA" id="ARBA00048173"/>
    </source>
</evidence>
<dbReference type="NCBIfam" id="TIGR04416">
    <property type="entry name" value="group_II_RT_mat"/>
    <property type="match status" value="1"/>
</dbReference>
<dbReference type="EMBL" id="QRWT01000076">
    <property type="protein sequence ID" value="RGT42779.1"/>
    <property type="molecule type" value="Genomic_DNA"/>
</dbReference>
<accession>A0AAQ0RPU5</accession>
<keyword evidence="7" id="KW-0051">Antiviral defense</keyword>
<feature type="domain" description="Reverse transcriptase" evidence="11">
    <location>
        <begin position="93"/>
        <end position="321"/>
    </location>
</feature>
<dbReference type="GO" id="GO:0003723">
    <property type="term" value="F:RNA binding"/>
    <property type="evidence" value="ECO:0007669"/>
    <property type="project" value="InterPro"/>
</dbReference>
<evidence type="ECO:0000313" key="12">
    <source>
        <dbReference type="EMBL" id="RGT42779.1"/>
    </source>
</evidence>
<dbReference type="InterPro" id="IPR043502">
    <property type="entry name" value="DNA/RNA_pol_sf"/>
</dbReference>
<evidence type="ECO:0000256" key="7">
    <source>
        <dbReference type="ARBA" id="ARBA00023118"/>
    </source>
</evidence>
<dbReference type="InterPro" id="IPR013597">
    <property type="entry name" value="Mat_intron_G2"/>
</dbReference>
<dbReference type="Pfam" id="PF00078">
    <property type="entry name" value="RVT_1"/>
    <property type="match status" value="1"/>
</dbReference>
<dbReference type="Proteomes" id="UP000284772">
    <property type="component" value="Unassembled WGS sequence"/>
</dbReference>
<dbReference type="InterPro" id="IPR000123">
    <property type="entry name" value="Reverse_transcriptase_msDNA"/>
</dbReference>
<gene>
    <name evidence="12" type="primary">ltrA</name>
    <name evidence="12" type="ORF">DWX27_24300</name>
</gene>
<evidence type="ECO:0000259" key="11">
    <source>
        <dbReference type="PROSITE" id="PS50878"/>
    </source>
</evidence>
<dbReference type="PRINTS" id="PR00866">
    <property type="entry name" value="RNADNAPOLMS"/>
</dbReference>
<keyword evidence="3 12" id="KW-0548">Nucleotidyltransferase</keyword>
<dbReference type="PROSITE" id="PS50878">
    <property type="entry name" value="RT_POL"/>
    <property type="match status" value="1"/>
</dbReference>
<dbReference type="SUPFAM" id="SSF56672">
    <property type="entry name" value="DNA/RNA polymerases"/>
    <property type="match status" value="1"/>
</dbReference>
<evidence type="ECO:0000256" key="10">
    <source>
        <dbReference type="SAM" id="MobiDB-lite"/>
    </source>
</evidence>
<name>A0AAQ0RPU5_9BACE</name>